<dbReference type="PANTHER" id="PTHR33121">
    <property type="entry name" value="CYCLIC DI-GMP PHOSPHODIESTERASE PDEF"/>
    <property type="match status" value="1"/>
</dbReference>
<dbReference type="InterPro" id="IPR001633">
    <property type="entry name" value="EAL_dom"/>
</dbReference>
<evidence type="ECO:0000313" key="2">
    <source>
        <dbReference type="EMBL" id="QIZ77786.1"/>
    </source>
</evidence>
<organism evidence="2 3">
    <name type="scientific">Ferrimonas lipolytica</name>
    <dbReference type="NCBI Taxonomy" id="2724191"/>
    <lineage>
        <taxon>Bacteria</taxon>
        <taxon>Pseudomonadati</taxon>
        <taxon>Pseudomonadota</taxon>
        <taxon>Gammaproteobacteria</taxon>
        <taxon>Alteromonadales</taxon>
        <taxon>Ferrimonadaceae</taxon>
        <taxon>Ferrimonas</taxon>
    </lineage>
</organism>
<dbReference type="CDD" id="cd01948">
    <property type="entry name" value="EAL"/>
    <property type="match status" value="1"/>
</dbReference>
<keyword evidence="3" id="KW-1185">Reference proteome</keyword>
<dbReference type="SMART" id="SM00052">
    <property type="entry name" value="EAL"/>
    <property type="match status" value="1"/>
</dbReference>
<dbReference type="RefSeq" id="WP_168661108.1">
    <property type="nucleotide sequence ID" value="NZ_CP051180.1"/>
</dbReference>
<dbReference type="AlphaFoldDB" id="A0A6H1UHU1"/>
<dbReference type="Gene3D" id="3.20.20.450">
    <property type="entry name" value="EAL domain"/>
    <property type="match status" value="1"/>
</dbReference>
<dbReference type="KEGG" id="fes:HER31_13290"/>
<name>A0A6H1UHU1_9GAMM</name>
<proteinExistence type="predicted"/>
<sequence length="237" mass="26549">MTPFEALRMGCEYQPLICTHTLTAHGYEALARFHLPCGSPVAPNVVFDQFHQSPKTLARVEYLAKQLQLINAPQSGRLFINLDPHAVNQHNEEAMLTLLAQQPNLTAELIENTSISDAKLSAALLKKLQQQGNEVALDDIGAPHSMLSLQLLSEVDCFKFDMTWLDRSDCDSQHQLLITLIDYAKKMGKTTVMEGVELQSQLHYARDLGIDLVQGYLFKSQFVQGEQQLELTQLLAD</sequence>
<dbReference type="EMBL" id="CP051180">
    <property type="protein sequence ID" value="QIZ77786.1"/>
    <property type="molecule type" value="Genomic_DNA"/>
</dbReference>
<dbReference type="SUPFAM" id="SSF141868">
    <property type="entry name" value="EAL domain-like"/>
    <property type="match status" value="1"/>
</dbReference>
<dbReference type="PROSITE" id="PS50883">
    <property type="entry name" value="EAL"/>
    <property type="match status" value="1"/>
</dbReference>
<dbReference type="InterPro" id="IPR035919">
    <property type="entry name" value="EAL_sf"/>
</dbReference>
<dbReference type="Pfam" id="PF00563">
    <property type="entry name" value="EAL"/>
    <property type="match status" value="1"/>
</dbReference>
<dbReference type="Proteomes" id="UP000501602">
    <property type="component" value="Chromosome"/>
</dbReference>
<gene>
    <name evidence="2" type="ORF">HER31_13290</name>
</gene>
<protein>
    <submittedName>
        <fullName evidence="2">EAL domain-containing protein</fullName>
    </submittedName>
</protein>
<feature type="domain" description="EAL" evidence="1">
    <location>
        <begin position="1"/>
        <end position="235"/>
    </location>
</feature>
<dbReference type="PANTHER" id="PTHR33121:SF76">
    <property type="entry name" value="SIGNALING PROTEIN"/>
    <property type="match status" value="1"/>
</dbReference>
<evidence type="ECO:0000313" key="3">
    <source>
        <dbReference type="Proteomes" id="UP000501602"/>
    </source>
</evidence>
<accession>A0A6H1UHU1</accession>
<reference evidence="2 3" key="1">
    <citation type="submission" date="2020-04" db="EMBL/GenBank/DDBJ databases">
        <title>Ferrimonas sp. S7 isolated from sea water.</title>
        <authorList>
            <person name="Bae S.S."/>
            <person name="Baek K."/>
        </authorList>
    </citation>
    <scope>NUCLEOTIDE SEQUENCE [LARGE SCALE GENOMIC DNA]</scope>
    <source>
        <strain evidence="2 3">S7</strain>
    </source>
</reference>
<dbReference type="GO" id="GO:0071111">
    <property type="term" value="F:cyclic-guanylate-specific phosphodiesterase activity"/>
    <property type="evidence" value="ECO:0007669"/>
    <property type="project" value="InterPro"/>
</dbReference>
<evidence type="ECO:0000259" key="1">
    <source>
        <dbReference type="PROSITE" id="PS50883"/>
    </source>
</evidence>
<dbReference type="InterPro" id="IPR050706">
    <property type="entry name" value="Cyclic-di-GMP_PDE-like"/>
</dbReference>